<comment type="caution">
    <text evidence="2">The sequence shown here is derived from an EMBL/GenBank/DDBJ whole genome shotgun (WGS) entry which is preliminary data.</text>
</comment>
<organism evidence="2">
    <name type="scientific">marine sediment metagenome</name>
    <dbReference type="NCBI Taxonomy" id="412755"/>
    <lineage>
        <taxon>unclassified sequences</taxon>
        <taxon>metagenomes</taxon>
        <taxon>ecological metagenomes</taxon>
    </lineage>
</organism>
<name>A0A0F9VMF7_9ZZZZ</name>
<gene>
    <name evidence="2" type="ORF">LCGC14_0388780</name>
</gene>
<dbReference type="EMBL" id="LAZR01000322">
    <property type="protein sequence ID" value="KKN74676.1"/>
    <property type="molecule type" value="Genomic_DNA"/>
</dbReference>
<sequence length="334" mass="35838">MGFCNNITPTCDVCFEVLYGKCNDVLTLSIGLTPSTTFFLNLTDKFDIITPLTVTTDSSGDFTITQTWTEFFGDVEVEIFSDAGRTILITVIQNSNIYNCILLVQELSGSNNINPALFSPNDIANLLVWLRSDMGVTKDGSDAVSLWADQSSNGNDVVQAVGSKQPTWLSSQLDSKPAISFDGVDDLLKSVSFIWNQPETIYVVFKQVSWSVTEILMDGDGVAGAALQQITSPPRLQLNAGGGTLLLATFTIGTFFIATVIFNGVNSVFQNGDTAEATGNAGVNNMSGLTLGGLGSDTLWGNVDITEVIGYAGVHTTAQRTEVKAYLKTRYPSL</sequence>
<evidence type="ECO:0000256" key="1">
    <source>
        <dbReference type="SAM" id="Phobius"/>
    </source>
</evidence>
<keyword evidence="1" id="KW-0472">Membrane</keyword>
<dbReference type="AlphaFoldDB" id="A0A0F9VMF7"/>
<reference evidence="2" key="1">
    <citation type="journal article" date="2015" name="Nature">
        <title>Complex archaea that bridge the gap between prokaryotes and eukaryotes.</title>
        <authorList>
            <person name="Spang A."/>
            <person name="Saw J.H."/>
            <person name="Jorgensen S.L."/>
            <person name="Zaremba-Niedzwiedzka K."/>
            <person name="Martijn J."/>
            <person name="Lind A.E."/>
            <person name="van Eijk R."/>
            <person name="Schleper C."/>
            <person name="Guy L."/>
            <person name="Ettema T.J."/>
        </authorList>
    </citation>
    <scope>NUCLEOTIDE SEQUENCE</scope>
</reference>
<accession>A0A0F9VMF7</accession>
<keyword evidence="1" id="KW-1133">Transmembrane helix</keyword>
<keyword evidence="1" id="KW-0812">Transmembrane</keyword>
<feature type="transmembrane region" description="Helical" evidence="1">
    <location>
        <begin position="240"/>
        <end position="262"/>
    </location>
</feature>
<protein>
    <submittedName>
        <fullName evidence="2">Uncharacterized protein</fullName>
    </submittedName>
</protein>
<proteinExistence type="predicted"/>
<evidence type="ECO:0000313" key="2">
    <source>
        <dbReference type="EMBL" id="KKN74676.1"/>
    </source>
</evidence>